<gene>
    <name evidence="1" type="ordered locus">Sulac_0390</name>
</gene>
<dbReference type="KEGG" id="sap:Sulac_0390"/>
<keyword evidence="2" id="KW-1185">Reference proteome</keyword>
<dbReference type="HOGENOM" id="CLU_2686445_0_0_9"/>
<evidence type="ECO:0000313" key="2">
    <source>
        <dbReference type="Proteomes" id="UP000005439"/>
    </source>
</evidence>
<organism evidence="1 2">
    <name type="scientific">Sulfobacillus acidophilus (strain ATCC 700253 / DSM 10332 / NAL)</name>
    <dbReference type="NCBI Taxonomy" id="679936"/>
    <lineage>
        <taxon>Bacteria</taxon>
        <taxon>Bacillati</taxon>
        <taxon>Bacillota</taxon>
        <taxon>Clostridia</taxon>
        <taxon>Eubacteriales</taxon>
        <taxon>Clostridiales Family XVII. Incertae Sedis</taxon>
        <taxon>Sulfobacillus</taxon>
    </lineage>
</organism>
<accession>G8TY50</accession>
<reference evidence="2" key="1">
    <citation type="submission" date="2011-12" db="EMBL/GenBank/DDBJ databases">
        <title>The complete genome of chromosome of Sulfobacillus acidophilus DSM 10332.</title>
        <authorList>
            <person name="Lucas S."/>
            <person name="Han J."/>
            <person name="Lapidus A."/>
            <person name="Bruce D."/>
            <person name="Goodwin L."/>
            <person name="Pitluck S."/>
            <person name="Peters L."/>
            <person name="Kyrpides N."/>
            <person name="Mavromatis K."/>
            <person name="Ivanova N."/>
            <person name="Mikhailova N."/>
            <person name="Chertkov O."/>
            <person name="Saunders E."/>
            <person name="Detter J.C."/>
            <person name="Tapia R."/>
            <person name="Han C."/>
            <person name="Land M."/>
            <person name="Hauser L."/>
            <person name="Markowitz V."/>
            <person name="Cheng J.-F."/>
            <person name="Hugenholtz P."/>
            <person name="Woyke T."/>
            <person name="Wu D."/>
            <person name="Pukall R."/>
            <person name="Gehrich-Schroeter G."/>
            <person name="Schneider S."/>
            <person name="Klenk H.-P."/>
            <person name="Eisen J.A."/>
        </authorList>
    </citation>
    <scope>NUCLEOTIDE SEQUENCE [LARGE SCALE GENOMIC DNA]</scope>
    <source>
        <strain evidence="2">ATCC 700253 / DSM 10332 / NAL</strain>
    </source>
</reference>
<sequence>MEDAETRYRQAAADYLGLPPDHPAVIGAARQAAQAAELAVFDYLRRLRKETDGCVWPYMLASVPAIKSKPRTRS</sequence>
<protein>
    <submittedName>
        <fullName evidence="1">Uncharacterized protein</fullName>
    </submittedName>
</protein>
<name>G8TY50_SULAD</name>
<dbReference type="STRING" id="679936.Sulac_0390"/>
<proteinExistence type="predicted"/>
<evidence type="ECO:0000313" key="1">
    <source>
        <dbReference type="EMBL" id="AEW03957.1"/>
    </source>
</evidence>
<dbReference type="EMBL" id="CP003179">
    <property type="protein sequence ID" value="AEW03957.1"/>
    <property type="molecule type" value="Genomic_DNA"/>
</dbReference>
<dbReference type="PATRIC" id="fig|679936.5.peg.393"/>
<dbReference type="AlphaFoldDB" id="G8TY50"/>
<dbReference type="Proteomes" id="UP000005439">
    <property type="component" value="Chromosome"/>
</dbReference>
<reference evidence="1 2" key="2">
    <citation type="journal article" date="2012" name="Stand. Genomic Sci.">
        <title>Complete genome sequence of the moderately thermophilic mineral-sulfide-oxidizing firmicute Sulfobacillus acidophilus type strain (NAL(T)).</title>
        <authorList>
            <person name="Anderson I."/>
            <person name="Chertkov O."/>
            <person name="Chen A."/>
            <person name="Saunders E."/>
            <person name="Lapidus A."/>
            <person name="Nolan M."/>
            <person name="Lucas S."/>
            <person name="Hammon N."/>
            <person name="Deshpande S."/>
            <person name="Cheng J.F."/>
            <person name="Han C."/>
            <person name="Tapia R."/>
            <person name="Goodwin L.A."/>
            <person name="Pitluck S."/>
            <person name="Liolios K."/>
            <person name="Pagani I."/>
            <person name="Ivanova N."/>
            <person name="Mikhailova N."/>
            <person name="Pati A."/>
            <person name="Palaniappan K."/>
            <person name="Land M."/>
            <person name="Pan C."/>
            <person name="Rohde M."/>
            <person name="Pukall R."/>
            <person name="Goker M."/>
            <person name="Detter J.C."/>
            <person name="Woyke T."/>
            <person name="Bristow J."/>
            <person name="Eisen J.A."/>
            <person name="Markowitz V."/>
            <person name="Hugenholtz P."/>
            <person name="Kyrpides N.C."/>
            <person name="Klenk H.P."/>
            <person name="Mavromatis K."/>
        </authorList>
    </citation>
    <scope>NUCLEOTIDE SEQUENCE [LARGE SCALE GENOMIC DNA]</scope>
    <source>
        <strain evidence="2">ATCC 700253 / DSM 10332 / NAL</strain>
    </source>
</reference>